<comment type="similarity">
    <text evidence="1">Belongs to the heat shock protein 90 family.</text>
</comment>
<dbReference type="GO" id="GO:0016887">
    <property type="term" value="F:ATP hydrolysis activity"/>
    <property type="evidence" value="ECO:0007669"/>
    <property type="project" value="InterPro"/>
</dbReference>
<dbReference type="InterPro" id="IPR036890">
    <property type="entry name" value="HATPase_C_sf"/>
</dbReference>
<dbReference type="AlphaFoldDB" id="A0A2P8CVF8"/>
<comment type="caution">
    <text evidence="6">The sequence shown here is derived from an EMBL/GenBank/DDBJ whole genome shotgun (WGS) entry which is preliminary data.</text>
</comment>
<evidence type="ECO:0000256" key="2">
    <source>
        <dbReference type="ARBA" id="ARBA00022741"/>
    </source>
</evidence>
<sequence>MEERAFQVDLRGVVDLLSHHLYTGPRVYVRELLQNAVDAISARRLADAGASASVSIEPREHTGDGTLRVHDTGVGLTEPEVHELLATIGRSSKRDDLGFARHEFLGQFGIGLLSCFLVADEVRVHTRSARGGPTVAWTGYADGRYTVTLPDAQRPEPGTTVTLVPRRGMEHWLGAEVVTGLAADFGGLLPIPVSVAGRPVTTDGVLPWQRRHASPADRAAALAAYSEKLFGFAPFDTIDLNVPEAGLSGVAFVLPMAANPARQAGHRVYLRRMLLSDSVDKLLPEWAFFVRCVIDTSELRPTASREELYEDDLLADARDAIGTRIRDWLVELAATDPHRLQRFLAVHHLGVKALALHDLAMLRVVDQWWPMETNMGPMTLAEFRRRHPVVRYTATADEFRALSAVAAAQGIGVINGGYAYDVEIMKRLPYLDPAIQVRALDPGELTTRFLPPDPETEHRLHPFLATAASALEPLDCSPLPRAFDPPTLPALYLVSRGAIQAEEMRAARSSANDLWSGVLSAVDAGAGADDRPQLVLNLRSPVVRKAIELPDPQLARLAVQTLYGQALLHGHHPLRAQDNALLNQSFLGLLDWAMRTDPTR</sequence>
<dbReference type="Pfam" id="PF00183">
    <property type="entry name" value="HSP90"/>
    <property type="match status" value="1"/>
</dbReference>
<keyword evidence="4" id="KW-0143">Chaperone</keyword>
<dbReference type="GO" id="GO:0051082">
    <property type="term" value="F:unfolded protein binding"/>
    <property type="evidence" value="ECO:0007669"/>
    <property type="project" value="InterPro"/>
</dbReference>
<evidence type="ECO:0000256" key="4">
    <source>
        <dbReference type="ARBA" id="ARBA00023186"/>
    </source>
</evidence>
<dbReference type="InterPro" id="IPR001404">
    <property type="entry name" value="Hsp90_fam"/>
</dbReference>
<feature type="binding site" evidence="5">
    <location>
        <position position="35"/>
    </location>
    <ligand>
        <name>ATP</name>
        <dbReference type="ChEBI" id="CHEBI:30616"/>
    </ligand>
</feature>
<dbReference type="GO" id="GO:0140662">
    <property type="term" value="F:ATP-dependent protein folding chaperone"/>
    <property type="evidence" value="ECO:0007669"/>
    <property type="project" value="InterPro"/>
</dbReference>
<dbReference type="Proteomes" id="UP000240542">
    <property type="component" value="Unassembled WGS sequence"/>
</dbReference>
<feature type="binding site" evidence="5">
    <location>
        <position position="159"/>
    </location>
    <ligand>
        <name>ATP</name>
        <dbReference type="ChEBI" id="CHEBI:30616"/>
    </ligand>
</feature>
<dbReference type="Gene3D" id="3.30.565.10">
    <property type="entry name" value="Histidine kinase-like ATPase, C-terminal domain"/>
    <property type="match status" value="1"/>
</dbReference>
<evidence type="ECO:0000256" key="1">
    <source>
        <dbReference type="ARBA" id="ARBA00008239"/>
    </source>
</evidence>
<dbReference type="OrthoDB" id="9802640at2"/>
<evidence type="ECO:0000313" key="6">
    <source>
        <dbReference type="EMBL" id="PSK88930.1"/>
    </source>
</evidence>
<reference evidence="6 7" key="1">
    <citation type="submission" date="2018-03" db="EMBL/GenBank/DDBJ databases">
        <title>Genomic Encyclopedia of Archaeal and Bacterial Type Strains, Phase II (KMG-II): from individual species to whole genera.</title>
        <authorList>
            <person name="Goeker M."/>
        </authorList>
    </citation>
    <scope>NUCLEOTIDE SEQUENCE [LARGE SCALE GENOMIC DNA]</scope>
    <source>
        <strain evidence="6 7">DSM 45312</strain>
    </source>
</reference>
<dbReference type="RefSeq" id="WP_106586311.1">
    <property type="nucleotide sequence ID" value="NZ_PYGA01000028.1"/>
</dbReference>
<dbReference type="NCBIfam" id="NF010683">
    <property type="entry name" value="PRK14083.1"/>
    <property type="match status" value="1"/>
</dbReference>
<dbReference type="PRINTS" id="PR00775">
    <property type="entry name" value="HEATSHOCK90"/>
</dbReference>
<feature type="binding site" evidence="5">
    <location>
        <position position="31"/>
    </location>
    <ligand>
        <name>ATP</name>
        <dbReference type="ChEBI" id="CHEBI:30616"/>
    </ligand>
</feature>
<feature type="binding site" evidence="5">
    <location>
        <position position="71"/>
    </location>
    <ligand>
        <name>ATP</name>
        <dbReference type="ChEBI" id="CHEBI:30616"/>
    </ligand>
</feature>
<protein>
    <submittedName>
        <fullName evidence="6">Molecular chaperone HtpG</fullName>
    </submittedName>
</protein>
<dbReference type="GO" id="GO:0005524">
    <property type="term" value="F:ATP binding"/>
    <property type="evidence" value="ECO:0007669"/>
    <property type="project" value="UniProtKB-KW"/>
</dbReference>
<dbReference type="SUPFAM" id="SSF54211">
    <property type="entry name" value="Ribosomal protein S5 domain 2-like"/>
    <property type="match status" value="1"/>
</dbReference>
<organism evidence="6 7">
    <name type="scientific">Murinocardiopsis flavida</name>
    <dbReference type="NCBI Taxonomy" id="645275"/>
    <lineage>
        <taxon>Bacteria</taxon>
        <taxon>Bacillati</taxon>
        <taxon>Actinomycetota</taxon>
        <taxon>Actinomycetes</taxon>
        <taxon>Streptosporangiales</taxon>
        <taxon>Nocardiopsidaceae</taxon>
        <taxon>Murinocardiopsis</taxon>
    </lineage>
</organism>
<dbReference type="InterPro" id="IPR020575">
    <property type="entry name" value="Hsp90_N"/>
</dbReference>
<proteinExistence type="inferred from homology"/>
<dbReference type="SUPFAM" id="SSF55874">
    <property type="entry name" value="ATPase domain of HSP90 chaperone/DNA topoisomerase II/histidine kinase"/>
    <property type="match status" value="1"/>
</dbReference>
<evidence type="ECO:0000313" key="7">
    <source>
        <dbReference type="Proteomes" id="UP000240542"/>
    </source>
</evidence>
<gene>
    <name evidence="6" type="ORF">CLV63_12818</name>
</gene>
<dbReference type="EMBL" id="PYGA01000028">
    <property type="protein sequence ID" value="PSK88930.1"/>
    <property type="molecule type" value="Genomic_DNA"/>
</dbReference>
<evidence type="ECO:0000256" key="3">
    <source>
        <dbReference type="ARBA" id="ARBA00022840"/>
    </source>
</evidence>
<keyword evidence="7" id="KW-1185">Reference proteome</keyword>
<keyword evidence="3 5" id="KW-0067">ATP-binding</keyword>
<dbReference type="PIRSF" id="PIRSF002583">
    <property type="entry name" value="Hsp90"/>
    <property type="match status" value="1"/>
</dbReference>
<evidence type="ECO:0000256" key="5">
    <source>
        <dbReference type="PIRSR" id="PIRSR002583-1"/>
    </source>
</evidence>
<dbReference type="Gene3D" id="3.30.230.80">
    <property type="match status" value="1"/>
</dbReference>
<dbReference type="Pfam" id="PF13589">
    <property type="entry name" value="HATPase_c_3"/>
    <property type="match status" value="1"/>
</dbReference>
<dbReference type="PANTHER" id="PTHR11528">
    <property type="entry name" value="HEAT SHOCK PROTEIN 90 FAMILY MEMBER"/>
    <property type="match status" value="1"/>
</dbReference>
<accession>A0A2P8CVF8</accession>
<keyword evidence="2 5" id="KW-0547">Nucleotide-binding</keyword>
<dbReference type="InterPro" id="IPR020568">
    <property type="entry name" value="Ribosomal_Su5_D2-typ_SF"/>
</dbReference>
<name>A0A2P8CVF8_9ACTN</name>